<reference evidence="2" key="1">
    <citation type="submission" date="2016-06" db="EMBL/GenBank/DDBJ databases">
        <authorList>
            <person name="Varghese N."/>
            <person name="Submissions Spin"/>
        </authorList>
    </citation>
    <scope>NUCLEOTIDE SEQUENCE [LARGE SCALE GENOMIC DNA]</scope>
    <source>
        <strain evidence="2">DSM 44875</strain>
    </source>
</reference>
<organism evidence="1 2">
    <name type="scientific">Micromonospora coriariae</name>
    <dbReference type="NCBI Taxonomy" id="285665"/>
    <lineage>
        <taxon>Bacteria</taxon>
        <taxon>Bacillati</taxon>
        <taxon>Actinomycetota</taxon>
        <taxon>Actinomycetes</taxon>
        <taxon>Micromonosporales</taxon>
        <taxon>Micromonosporaceae</taxon>
        <taxon>Micromonospora</taxon>
    </lineage>
</organism>
<evidence type="ECO:0000313" key="1">
    <source>
        <dbReference type="EMBL" id="SCE93835.1"/>
    </source>
</evidence>
<keyword evidence="2" id="KW-1185">Reference proteome</keyword>
<proteinExistence type="predicted"/>
<name>A0A1C4WC92_9ACTN</name>
<dbReference type="EMBL" id="LT607412">
    <property type="protein sequence ID" value="SCE93835.1"/>
    <property type="molecule type" value="Genomic_DNA"/>
</dbReference>
<dbReference type="AlphaFoldDB" id="A0A1C4WC92"/>
<sequence>MPHSTKFLRPNVIRPEESRLREQIRSDIRVAGEHR</sequence>
<gene>
    <name evidence="1" type="ORF">GA0070607_3433</name>
</gene>
<accession>A0A1C4WC92</accession>
<evidence type="ECO:0000313" key="2">
    <source>
        <dbReference type="Proteomes" id="UP000198243"/>
    </source>
</evidence>
<dbReference type="Proteomes" id="UP000198243">
    <property type="component" value="Chromosome I"/>
</dbReference>
<protein>
    <submittedName>
        <fullName evidence="1">Uncharacterized protein</fullName>
    </submittedName>
</protein>